<dbReference type="PDB" id="7KEK">
    <property type="method" value="EM"/>
    <property type="resolution" value="8.00 A"/>
    <property type="chains" value="I=1-110"/>
</dbReference>
<dbReference type="GO" id="GO:0005930">
    <property type="term" value="C:axoneme"/>
    <property type="evidence" value="ECO:0007669"/>
    <property type="project" value="UniProtKB-SubCell"/>
</dbReference>
<evidence type="ECO:0007829" key="16">
    <source>
        <dbReference type="PDB" id="8BWY"/>
    </source>
</evidence>
<evidence type="ECO:0000256" key="6">
    <source>
        <dbReference type="ARBA" id="ARBA00023069"/>
    </source>
</evidence>
<evidence type="ECO:0000313" key="12">
    <source>
        <dbReference type="EMBL" id="ABF50905.1"/>
    </source>
</evidence>
<dbReference type="PDB" id="8BX8">
    <property type="method" value="EM"/>
    <property type="resolution" value="30.30 A"/>
    <property type="chains" value="I=1-110"/>
</dbReference>
<dbReference type="PANTHER" id="PTHR11886">
    <property type="entry name" value="DYNEIN LIGHT CHAIN"/>
    <property type="match status" value="1"/>
</dbReference>
<dbReference type="SMART" id="SM01375">
    <property type="entry name" value="Dynein_light"/>
    <property type="match status" value="1"/>
</dbReference>
<evidence type="ECO:0007829" key="14">
    <source>
        <dbReference type="PDB" id="7K5B"/>
    </source>
</evidence>
<dbReference type="SMR" id="Q1HFX0"/>
<name>Q1HFX0_TETTH</name>
<dbReference type="Pfam" id="PF01221">
    <property type="entry name" value="Dynein_light"/>
    <property type="match status" value="1"/>
</dbReference>
<evidence type="ECO:0000256" key="10">
    <source>
        <dbReference type="ARBA" id="ARBA00057688"/>
    </source>
</evidence>
<evidence type="ECO:0000256" key="1">
    <source>
        <dbReference type="ARBA" id="ARBA00004430"/>
    </source>
</evidence>
<dbReference type="EMDB" id="EMD-23926"/>
<dbReference type="PDB" id="7K58">
    <property type="method" value="EM"/>
    <property type="resolution" value="4.00 A"/>
    <property type="chains" value="I=5-110"/>
</dbReference>
<keyword evidence="13 14" id="KW-0002">3D-structure</keyword>
<dbReference type="InterPro" id="IPR037177">
    <property type="entry name" value="DLC_sf"/>
</dbReference>
<dbReference type="PDB" id="7K5B">
    <property type="method" value="EM"/>
    <property type="resolution" value="4.50 A"/>
    <property type="chains" value="I=5-110"/>
</dbReference>
<reference evidence="15" key="2">
    <citation type="journal article" date="2021" name="EMBO Rep.">
        <title>Remodeling and activation mechanisms of outer arm dyneins revealed by cryo-EM.</title>
        <authorList>
            <person name="Kubo S."/>
            <person name="Yang S.K."/>
            <person name="Black C.S."/>
            <person name="Dai D."/>
            <person name="Valente-Paterno M."/>
            <person name="Gaertig J."/>
            <person name="Ichikawa M."/>
            <person name="Bui K.H."/>
        </authorList>
    </citation>
    <scope>STRUCTURE BY ELECTRON MICROSCOPY (8.00 ANGSTROMS)</scope>
</reference>
<evidence type="ECO:0000256" key="9">
    <source>
        <dbReference type="ARBA" id="ARBA00023273"/>
    </source>
</evidence>
<protein>
    <recommendedName>
        <fullName evidence="11">Dynein light chain</fullName>
    </recommendedName>
</protein>
<evidence type="ECO:0000256" key="7">
    <source>
        <dbReference type="ARBA" id="ARBA00023175"/>
    </source>
</evidence>
<evidence type="ECO:0000256" key="11">
    <source>
        <dbReference type="RuleBase" id="RU365010"/>
    </source>
</evidence>
<dbReference type="PDB" id="7MOQ">
    <property type="method" value="EM"/>
    <property type="resolution" value="8.00 A"/>
    <property type="chains" value="I=1-110"/>
</dbReference>
<sequence>MEQEKAVTDMDINELRKLMIGKAIINSSDMQGDLLQEAQDVIQSGIENNSAPVLNIEAACKYIKENLDKKFGPTWQCIIGEGYAYDVTVQNNTLLFMFYNGNLAVLIFKS</sequence>
<evidence type="ECO:0000256" key="5">
    <source>
        <dbReference type="ARBA" id="ARBA00023017"/>
    </source>
</evidence>
<dbReference type="PANTHER" id="PTHR11886:SF35">
    <property type="entry name" value="DYNEIN LIGHT CHAIN"/>
    <property type="match status" value="1"/>
</dbReference>
<dbReference type="AlphaFoldDB" id="Q1HFX0"/>
<proteinExistence type="evidence at protein level"/>
<dbReference type="GO" id="GO:0005868">
    <property type="term" value="C:cytoplasmic dynein complex"/>
    <property type="evidence" value="ECO:0007669"/>
    <property type="project" value="TreeGrafter"/>
</dbReference>
<dbReference type="FunFam" id="3.30.740.10:FF:000002">
    <property type="entry name" value="Dynein light chain"/>
    <property type="match status" value="1"/>
</dbReference>
<dbReference type="OMA" id="CDMTDEM"/>
<dbReference type="GO" id="GO:0005874">
    <property type="term" value="C:microtubule"/>
    <property type="evidence" value="ECO:0007669"/>
    <property type="project" value="UniProtKB-KW"/>
</dbReference>
<keyword evidence="4 11" id="KW-0493">Microtubule</keyword>
<keyword evidence="3 11" id="KW-0963">Cytoplasm</keyword>
<organism evidence="12">
    <name type="scientific">Tetrahymena thermophila</name>
    <dbReference type="NCBI Taxonomy" id="5911"/>
    <lineage>
        <taxon>Eukaryota</taxon>
        <taxon>Sar</taxon>
        <taxon>Alveolata</taxon>
        <taxon>Ciliophora</taxon>
        <taxon>Intramacronucleata</taxon>
        <taxon>Oligohymenophorea</taxon>
        <taxon>Hymenostomatida</taxon>
        <taxon>Tetrahymenina</taxon>
        <taxon>Tetrahymenidae</taxon>
        <taxon>Tetrahymena</taxon>
    </lineage>
</organism>
<dbReference type="EMDB" id="EMD-22679"/>
<dbReference type="InterPro" id="IPR001372">
    <property type="entry name" value="Dynein_light_chain_typ-1/2"/>
</dbReference>
<reference evidence="12" key="1">
    <citation type="submission" date="2006-04" db="EMBL/GenBank/DDBJ databases">
        <title>The Dynein Light Chain Family in Tetrahymena thermophila.</title>
        <authorList>
            <person name="Wilkes D.E."/>
            <person name="Rajagopalan V."/>
            <person name="Chan C.W.C."/>
            <person name="Kniazeva E."/>
            <person name="Wiedeman A.E."/>
            <person name="Asai D.J."/>
        </authorList>
    </citation>
    <scope>NUCLEOTIDE SEQUENCE</scope>
</reference>
<evidence type="ECO:0000256" key="8">
    <source>
        <dbReference type="ARBA" id="ARBA00023212"/>
    </source>
</evidence>
<dbReference type="PDB" id="8BWY">
    <property type="method" value="EM"/>
    <property type="resolution" value="38.00 A"/>
    <property type="chains" value="I=1-110"/>
</dbReference>
<evidence type="ECO:0000256" key="3">
    <source>
        <dbReference type="ARBA" id="ARBA00022490"/>
    </source>
</evidence>
<dbReference type="CDD" id="cd21453">
    <property type="entry name" value="DLC-like_DNAL4"/>
    <property type="match status" value="1"/>
</dbReference>
<accession>Q1HFX0</accession>
<comment type="subcellular location">
    <subcellularLocation>
        <location evidence="1">Cytoplasm</location>
        <location evidence="1">Cytoskeleton</location>
        <location evidence="1">Cilium axoneme</location>
    </subcellularLocation>
</comment>
<reference evidence="16 17" key="4">
    <citation type="journal article" date="2023" name="EMBO J.">
        <title>ATP-induced conformational change of axonemal outer dynein arms revealed by cryo-electron tomography.</title>
        <authorList>
            <person name="Zimmermann N."/>
            <person name="Noga A."/>
            <person name="Obbineni J.M."/>
            <person name="Ishikawa T."/>
        </authorList>
    </citation>
    <scope>STRUCTURE BY ELECTRON MICROSCOPY (30.30 ANGSTROMS)</scope>
</reference>
<dbReference type="EMDB" id="EMD-22840"/>
<keyword evidence="5 11" id="KW-0243">Dynein</keyword>
<evidence type="ECO:0000256" key="2">
    <source>
        <dbReference type="ARBA" id="ARBA00011655"/>
    </source>
</evidence>
<comment type="similarity">
    <text evidence="11">Belongs to the dynein light chain family.</text>
</comment>
<dbReference type="EMDB" id="EMD-16304"/>
<reference evidence="13 14" key="3">
    <citation type="journal article" date="2021" name="Nat. Struct. Mol. Biol.">
        <title>Structures of outer-arm dynein array on microtubule doublet reveal a motor coordination mechanism.</title>
        <authorList>
            <person name="Rao Q."/>
            <person name="Han L."/>
            <person name="Wang Y."/>
            <person name="Chai P."/>
            <person name="Kuo Y.W."/>
            <person name="Yang R."/>
            <person name="Hu F."/>
            <person name="Yang Y."/>
            <person name="Howard J."/>
            <person name="Zhang K."/>
        </authorList>
    </citation>
    <scope>STRUCTURE BY ELECTRON MICROSCOPY (4.00 ANGSTROMS) OF 5-110</scope>
</reference>
<dbReference type="Gene3D" id="3.30.740.10">
    <property type="entry name" value="Protein Inhibitor Of Neuronal Nitric Oxide Synthase"/>
    <property type="match status" value="1"/>
</dbReference>
<keyword evidence="6" id="KW-0969">Cilium</keyword>
<keyword evidence="7 11" id="KW-0505">Motor protein</keyword>
<keyword evidence="8 11" id="KW-0206">Cytoskeleton</keyword>
<comment type="subunit">
    <text evidence="2">Consists of at least two heavy chains and a number of intermediate and light chains.</text>
</comment>
<evidence type="ECO:0007829" key="13">
    <source>
        <dbReference type="PDB" id="7K58"/>
    </source>
</evidence>
<dbReference type="EMDB" id="EMD-22677"/>
<evidence type="ECO:0007829" key="17">
    <source>
        <dbReference type="PDB" id="8BX8"/>
    </source>
</evidence>
<keyword evidence="9" id="KW-0966">Cell projection</keyword>
<dbReference type="GO" id="GO:0007017">
    <property type="term" value="P:microtubule-based process"/>
    <property type="evidence" value="ECO:0007669"/>
    <property type="project" value="InterPro"/>
</dbReference>
<dbReference type="GO" id="GO:0045505">
    <property type="term" value="F:dynein intermediate chain binding"/>
    <property type="evidence" value="ECO:0007669"/>
    <property type="project" value="TreeGrafter"/>
</dbReference>
<evidence type="ECO:0000256" key="4">
    <source>
        <dbReference type="ARBA" id="ARBA00022701"/>
    </source>
</evidence>
<evidence type="ECO:0007829" key="15">
    <source>
        <dbReference type="PDB" id="7MOQ"/>
    </source>
</evidence>
<comment type="function">
    <text evidence="10">Force generating protein of respiratory cilia. Produces force towards the minus ends of microtubules. Dynein has ATPase activity.</text>
</comment>
<dbReference type="EMBL" id="DQ490244">
    <property type="protein sequence ID" value="ABF50905.1"/>
    <property type="molecule type" value="Genomic_DNA"/>
</dbReference>
<dbReference type="SUPFAM" id="SSF54648">
    <property type="entry name" value="DLC"/>
    <property type="match status" value="1"/>
</dbReference>